<feature type="compositionally biased region" description="Acidic residues" evidence="5">
    <location>
        <begin position="381"/>
        <end position="403"/>
    </location>
</feature>
<dbReference type="Proteomes" id="UP000076359">
    <property type="component" value="Chromosome 12"/>
</dbReference>
<dbReference type="SMART" id="SM00028">
    <property type="entry name" value="TPR"/>
    <property type="match status" value="3"/>
</dbReference>
<dbReference type="VEuPathDB" id="PlasmoDB:PRCDC_1241300"/>
<comment type="caution">
    <text evidence="7">The sequence shown here is derived from an EMBL/GenBank/DDBJ whole genome shotgun (WGS) entry which is preliminary data.</text>
</comment>
<dbReference type="InterPro" id="IPR019734">
    <property type="entry name" value="TPR_rpt"/>
</dbReference>
<feature type="repeat" description="TPR" evidence="3">
    <location>
        <begin position="443"/>
        <end position="476"/>
    </location>
</feature>
<feature type="region of interest" description="Disordered" evidence="5">
    <location>
        <begin position="35"/>
        <end position="55"/>
    </location>
</feature>
<dbReference type="InterPro" id="IPR013105">
    <property type="entry name" value="TPR_2"/>
</dbReference>
<organism evidence="7 8">
    <name type="scientific">Plasmodium reichenowi</name>
    <dbReference type="NCBI Taxonomy" id="5854"/>
    <lineage>
        <taxon>Eukaryota</taxon>
        <taxon>Sar</taxon>
        <taxon>Alveolata</taxon>
        <taxon>Apicomplexa</taxon>
        <taxon>Aconoidasida</taxon>
        <taxon>Haemosporida</taxon>
        <taxon>Plasmodiidae</taxon>
        <taxon>Plasmodium</taxon>
        <taxon>Plasmodium (Laverania)</taxon>
    </lineage>
</organism>
<keyword evidence="4" id="KW-0175">Coiled coil</keyword>
<dbReference type="PROSITE" id="PS50005">
    <property type="entry name" value="TPR"/>
    <property type="match status" value="2"/>
</dbReference>
<keyword evidence="6" id="KW-0812">Transmembrane</keyword>
<evidence type="ECO:0000256" key="3">
    <source>
        <dbReference type="PROSITE-ProRule" id="PRU00339"/>
    </source>
</evidence>
<evidence type="ECO:0000256" key="1">
    <source>
        <dbReference type="ARBA" id="ARBA00022737"/>
    </source>
</evidence>
<dbReference type="PANTHER" id="PTHR46014:SF1">
    <property type="entry name" value="TETRATRICOPEPTIDE REPEAT PROTEIN 1"/>
    <property type="match status" value="1"/>
</dbReference>
<evidence type="ECO:0000313" key="7">
    <source>
        <dbReference type="EMBL" id="KYN95516.1"/>
    </source>
</evidence>
<feature type="compositionally biased region" description="Basic and acidic residues" evidence="5">
    <location>
        <begin position="39"/>
        <end position="55"/>
    </location>
</feature>
<dbReference type="PANTHER" id="PTHR46014">
    <property type="entry name" value="TETRATRICOPEPTIDE REPEAT PROTEIN 1"/>
    <property type="match status" value="1"/>
</dbReference>
<protein>
    <submittedName>
        <fullName evidence="7">Tetratricopeptide repeat protein, putative</fullName>
    </submittedName>
</protein>
<keyword evidence="1" id="KW-0677">Repeat</keyword>
<dbReference type="Pfam" id="PF07719">
    <property type="entry name" value="TPR_2"/>
    <property type="match status" value="1"/>
</dbReference>
<feature type="region of interest" description="Disordered" evidence="5">
    <location>
        <begin position="318"/>
        <end position="429"/>
    </location>
</feature>
<dbReference type="KEGG" id="prei:PRSY57_1241300"/>
<feature type="compositionally biased region" description="Basic and acidic residues" evidence="5">
    <location>
        <begin position="192"/>
        <end position="205"/>
    </location>
</feature>
<accession>A0A151L9H9</accession>
<dbReference type="InterPro" id="IPR052769">
    <property type="entry name" value="TPR_domain_protein"/>
</dbReference>
<proteinExistence type="predicted"/>
<feature type="repeat" description="TPR" evidence="3">
    <location>
        <begin position="514"/>
        <end position="547"/>
    </location>
</feature>
<evidence type="ECO:0000256" key="6">
    <source>
        <dbReference type="SAM" id="Phobius"/>
    </source>
</evidence>
<gene>
    <name evidence="7" type="ORF">PRSY57_1241300</name>
</gene>
<feature type="region of interest" description="Disordered" evidence="5">
    <location>
        <begin position="187"/>
        <end position="208"/>
    </location>
</feature>
<feature type="coiled-coil region" evidence="4">
    <location>
        <begin position="548"/>
        <end position="579"/>
    </location>
</feature>
<keyword evidence="2 3" id="KW-0802">TPR repeat</keyword>
<dbReference type="Gene3D" id="1.25.40.10">
    <property type="entry name" value="Tetratricopeptide repeat domain"/>
    <property type="match status" value="1"/>
</dbReference>
<dbReference type="InterPro" id="IPR011990">
    <property type="entry name" value="TPR-like_helical_dom_sf"/>
</dbReference>
<dbReference type="VEuPathDB" id="PlasmoDB:PRG01_1245200"/>
<feature type="transmembrane region" description="Helical" evidence="6">
    <location>
        <begin position="6"/>
        <end position="28"/>
    </location>
</feature>
<feature type="compositionally biased region" description="Low complexity" evidence="5">
    <location>
        <begin position="357"/>
        <end position="371"/>
    </location>
</feature>
<keyword evidence="6" id="KW-0472">Membrane</keyword>
<sequence length="615" mass="72260">MGIINLLHITSLSIFLLTLLGIWVYKTVIINKEKKKKKNQEEKEEKKKKEKEKKEHSNIFFNNKEGEIYCDDEKCYLINKENKNNLLKKRDNKEIKENINVVDTMSSSDMNNTIKNVINDDHINNHYKTMQENKSVNNFEGELKNNNKNDHLHTLKDNQNDNNNFICYNNKFNSVCEIKTENSLLENNSNENKSETDNENSDKKINNKMNDSTIESIFDIKGEDVKYKDDLDNKDNVINDIKREDVKYKDDLDNKDNVMNDIKGEDVKYKDHLDNKDNVNYEEKSNHLSECVNKTQNVYPVEEHTSNEVEKNKKDIDCTNKTKYPSNRNYYSDNYINYDTDENSNISSSKENDISDEYSSYNNDSLYNSDNSEVEKMSSSMDEDELDEYDDDGEDEEEEENSDEDKYNDTYYNNNNNNNNNSDKFGDGDNKRHIQDDILNKSVEEIKDIGNNYFKNNDYLNAIYYYNKALKKCKDKNIKSILYSNRAACNIFLKKWNTVIEDCNKSIHLNDNFAKSYIRRSNAYEQLQKYNDASNDLNKALTIDPNLLKNYQVKQRKLKELAEQQLNKEKEEMVGKLKDFGNLLLGKVGLSLDNFEVQKNPNNDGSFNIQFKQNK</sequence>
<dbReference type="SUPFAM" id="SSF48452">
    <property type="entry name" value="TPR-like"/>
    <property type="match status" value="1"/>
</dbReference>
<reference evidence="7 8" key="1">
    <citation type="journal article" date="2016" name="Nat. Commun.">
        <title>Genomes of cryptic chimpanzee Plasmodium species reveal key evolutionary events leading to human malaria.</title>
        <authorList>
            <person name="Sundararaman S.A."/>
            <person name="Plenderleith L.J."/>
            <person name="Liu W."/>
            <person name="Loy D.E."/>
            <person name="Learn G.H."/>
            <person name="Li Y."/>
            <person name="Shaw K.S."/>
            <person name="Ayouba A."/>
            <person name="Peeters M."/>
            <person name="Speede S."/>
            <person name="Shaw G.M."/>
            <person name="Bushman F.D."/>
            <person name="Brisson D."/>
            <person name="Rayner J.C."/>
            <person name="Sharp P.M."/>
            <person name="Hahn B.H."/>
        </authorList>
    </citation>
    <scope>NUCLEOTIDE SEQUENCE [LARGE SCALE GENOMIC DNA]</scope>
    <source>
        <strain evidence="7 8">SY57</strain>
    </source>
</reference>
<dbReference type="EMBL" id="LVLA01000013">
    <property type="protein sequence ID" value="KYN95516.1"/>
    <property type="molecule type" value="Genomic_DNA"/>
</dbReference>
<evidence type="ECO:0000313" key="8">
    <source>
        <dbReference type="Proteomes" id="UP000076359"/>
    </source>
</evidence>
<dbReference type="RefSeq" id="XP_012764280.2">
    <property type="nucleotide sequence ID" value="XM_012908826.2"/>
</dbReference>
<feature type="compositionally biased region" description="Polar residues" evidence="5">
    <location>
        <begin position="321"/>
        <end position="349"/>
    </location>
</feature>
<name>A0A151L9H9_PLARE</name>
<dbReference type="AlphaFoldDB" id="A0A151L9H9"/>
<keyword evidence="6" id="KW-1133">Transmembrane helix</keyword>
<dbReference type="GeneID" id="24532465"/>
<evidence type="ECO:0000256" key="2">
    <source>
        <dbReference type="ARBA" id="ARBA00022803"/>
    </source>
</evidence>
<evidence type="ECO:0000256" key="5">
    <source>
        <dbReference type="SAM" id="MobiDB-lite"/>
    </source>
</evidence>
<evidence type="ECO:0000256" key="4">
    <source>
        <dbReference type="SAM" id="Coils"/>
    </source>
</evidence>